<feature type="chain" id="PRO_5012135640" description="ZP domain-containing protein" evidence="3">
    <location>
        <begin position="16"/>
        <end position="300"/>
    </location>
</feature>
<proteinExistence type="predicted"/>
<dbReference type="PANTHER" id="PTHR14002:SF43">
    <property type="entry name" value="DELTA-LIKE PROTEIN"/>
    <property type="match status" value="1"/>
</dbReference>
<evidence type="ECO:0000313" key="6">
    <source>
        <dbReference type="Proteomes" id="UP000001307"/>
    </source>
</evidence>
<keyword evidence="6" id="KW-1185">Reference proteome</keyword>
<evidence type="ECO:0000256" key="3">
    <source>
        <dbReference type="SAM" id="SignalP"/>
    </source>
</evidence>
<name>E4X4A8_OIKDI</name>
<dbReference type="PROSITE" id="PS51034">
    <property type="entry name" value="ZP_2"/>
    <property type="match status" value="1"/>
</dbReference>
<dbReference type="Pfam" id="PF23344">
    <property type="entry name" value="ZP-N"/>
    <property type="match status" value="1"/>
</dbReference>
<reference evidence="5" key="1">
    <citation type="journal article" date="2010" name="Science">
        <title>Plasticity of animal genome architecture unmasked by rapid evolution of a pelagic tunicate.</title>
        <authorList>
            <person name="Denoeud F."/>
            <person name="Henriet S."/>
            <person name="Mungpakdee S."/>
            <person name="Aury J.M."/>
            <person name="Da Silva C."/>
            <person name="Brinkmann H."/>
            <person name="Mikhaleva J."/>
            <person name="Olsen L.C."/>
            <person name="Jubin C."/>
            <person name="Canestro C."/>
            <person name="Bouquet J.M."/>
            <person name="Danks G."/>
            <person name="Poulain J."/>
            <person name="Campsteijn C."/>
            <person name="Adamski M."/>
            <person name="Cross I."/>
            <person name="Yadetie F."/>
            <person name="Muffato M."/>
            <person name="Louis A."/>
            <person name="Butcher S."/>
            <person name="Tsagkogeorga G."/>
            <person name="Konrad A."/>
            <person name="Singh S."/>
            <person name="Jensen M.F."/>
            <person name="Cong E.H."/>
            <person name="Eikeseth-Otteraa H."/>
            <person name="Noel B."/>
            <person name="Anthouard V."/>
            <person name="Porcel B.M."/>
            <person name="Kachouri-Lafond R."/>
            <person name="Nishino A."/>
            <person name="Ugolini M."/>
            <person name="Chourrout P."/>
            <person name="Nishida H."/>
            <person name="Aasland R."/>
            <person name="Huzurbazar S."/>
            <person name="Westhof E."/>
            <person name="Delsuc F."/>
            <person name="Lehrach H."/>
            <person name="Reinhardt R."/>
            <person name="Weissenbach J."/>
            <person name="Roy S.W."/>
            <person name="Artiguenave F."/>
            <person name="Postlethwait J.H."/>
            <person name="Manak J.R."/>
            <person name="Thompson E.M."/>
            <person name="Jaillon O."/>
            <person name="Du Pasquier L."/>
            <person name="Boudinot P."/>
            <person name="Liberles D.A."/>
            <person name="Volff J.N."/>
            <person name="Philippe H."/>
            <person name="Lenhard B."/>
            <person name="Roest Crollius H."/>
            <person name="Wincker P."/>
            <person name="Chourrout D."/>
        </authorList>
    </citation>
    <scope>NUCLEOTIDE SEQUENCE [LARGE SCALE GENOMIC DNA]</scope>
</reference>
<dbReference type="PANTHER" id="PTHR14002">
    <property type="entry name" value="ENDOGLIN/TGF-BETA RECEPTOR TYPE III"/>
    <property type="match status" value="1"/>
</dbReference>
<dbReference type="SMART" id="SM00241">
    <property type="entry name" value="ZP"/>
    <property type="match status" value="1"/>
</dbReference>
<dbReference type="Proteomes" id="UP000001307">
    <property type="component" value="Unassembled WGS sequence"/>
</dbReference>
<dbReference type="InterPro" id="IPR001507">
    <property type="entry name" value="ZP_dom"/>
</dbReference>
<accession>E4X4A8</accession>
<keyword evidence="1 3" id="KW-0732">Signal</keyword>
<keyword evidence="2" id="KW-1015">Disulfide bond</keyword>
<evidence type="ECO:0000313" key="5">
    <source>
        <dbReference type="EMBL" id="CBY23897.1"/>
    </source>
</evidence>
<dbReference type="AlphaFoldDB" id="E4X4A8"/>
<protein>
    <recommendedName>
        <fullName evidence="4">ZP domain-containing protein</fullName>
    </recommendedName>
</protein>
<evidence type="ECO:0000256" key="2">
    <source>
        <dbReference type="ARBA" id="ARBA00023157"/>
    </source>
</evidence>
<dbReference type="InterPro" id="IPR055355">
    <property type="entry name" value="ZP-C"/>
</dbReference>
<dbReference type="Gene3D" id="2.60.40.4100">
    <property type="entry name" value="Zona pellucida, ZP-C domain"/>
    <property type="match status" value="1"/>
</dbReference>
<gene>
    <name evidence="5" type="ORF">GSOID_T00001228001</name>
</gene>
<sequence length="300" mass="31998">MKLLSAFVVFKNVLAQELPCEFTDTDVVCDGGILSVEVPLCAITEGGFDPAAVFMGASTCNGTIDEVNSVLVFEADAAGCEVLPTINDTHISYESTIMTSGGGFSNSVISRQFGLELDFSCAVDREITVSIENGLEVNVNHFVVDLGTQFGSFEATMGVFMDDSFVDAVPVNHTFNIPDEVFIGINLENSDALAVSLDTCTAYVESDVSRSSGYDLIASACAVDPATQIIEDNQGPFAGFQFTSFEFVDNTDPIIIECDVVICDPDGDDCVVCSSRKRRSAASLKALTTSVTLNMQNLQP</sequence>
<evidence type="ECO:0000256" key="1">
    <source>
        <dbReference type="ARBA" id="ARBA00022729"/>
    </source>
</evidence>
<feature type="signal peptide" evidence="3">
    <location>
        <begin position="1"/>
        <end position="15"/>
    </location>
</feature>
<dbReference type="OrthoDB" id="9987373at2759"/>
<organism evidence="5">
    <name type="scientific">Oikopleura dioica</name>
    <name type="common">Tunicate</name>
    <dbReference type="NCBI Taxonomy" id="34765"/>
    <lineage>
        <taxon>Eukaryota</taxon>
        <taxon>Metazoa</taxon>
        <taxon>Chordata</taxon>
        <taxon>Tunicata</taxon>
        <taxon>Appendicularia</taxon>
        <taxon>Copelata</taxon>
        <taxon>Oikopleuridae</taxon>
        <taxon>Oikopleura</taxon>
    </lineage>
</organism>
<evidence type="ECO:0000259" key="4">
    <source>
        <dbReference type="PROSITE" id="PS51034"/>
    </source>
</evidence>
<dbReference type="InParanoid" id="E4X4A8"/>
<dbReference type="Gene3D" id="2.60.40.3210">
    <property type="entry name" value="Zona pellucida, ZP-N domain"/>
    <property type="match status" value="1"/>
</dbReference>
<feature type="domain" description="ZP" evidence="4">
    <location>
        <begin position="28"/>
        <end position="280"/>
    </location>
</feature>
<dbReference type="EMBL" id="FN653024">
    <property type="protein sequence ID" value="CBY23897.1"/>
    <property type="molecule type" value="Genomic_DNA"/>
</dbReference>
<dbReference type="InterPro" id="IPR042235">
    <property type="entry name" value="ZP-C_dom"/>
</dbReference>
<dbReference type="Pfam" id="PF00100">
    <property type="entry name" value="Zona_pellucida"/>
    <property type="match status" value="1"/>
</dbReference>
<dbReference type="InterPro" id="IPR055356">
    <property type="entry name" value="ZP-N"/>
</dbReference>